<proteinExistence type="predicted"/>
<evidence type="ECO:0008006" key="4">
    <source>
        <dbReference type="Google" id="ProtNLM"/>
    </source>
</evidence>
<keyword evidence="1" id="KW-0812">Transmembrane</keyword>
<name>A0A2Y9C792_9MICO</name>
<organism evidence="2 3">
    <name type="scientific">Georgenia satyanarayanai</name>
    <dbReference type="NCBI Taxonomy" id="860221"/>
    <lineage>
        <taxon>Bacteria</taxon>
        <taxon>Bacillati</taxon>
        <taxon>Actinomycetota</taxon>
        <taxon>Actinomycetes</taxon>
        <taxon>Micrococcales</taxon>
        <taxon>Bogoriellaceae</taxon>
        <taxon>Georgenia</taxon>
    </lineage>
</organism>
<feature type="transmembrane region" description="Helical" evidence="1">
    <location>
        <begin position="175"/>
        <end position="201"/>
    </location>
</feature>
<evidence type="ECO:0000313" key="2">
    <source>
        <dbReference type="EMBL" id="SSA44783.1"/>
    </source>
</evidence>
<keyword evidence="1" id="KW-0472">Membrane</keyword>
<feature type="transmembrane region" description="Helical" evidence="1">
    <location>
        <begin position="59"/>
        <end position="78"/>
    </location>
</feature>
<keyword evidence="1" id="KW-1133">Transmembrane helix</keyword>
<dbReference type="OrthoDB" id="5244396at2"/>
<dbReference type="AlphaFoldDB" id="A0A2Y9C792"/>
<gene>
    <name evidence="2" type="ORF">SAMN05216184_11074</name>
</gene>
<reference evidence="2 3" key="1">
    <citation type="submission" date="2016-10" db="EMBL/GenBank/DDBJ databases">
        <authorList>
            <person name="Cai Z."/>
        </authorList>
    </citation>
    <scope>NUCLEOTIDE SEQUENCE [LARGE SCALE GENOMIC DNA]</scope>
    <source>
        <strain evidence="2 3">CGMCC 1.10826</strain>
    </source>
</reference>
<feature type="transmembrane region" description="Helical" evidence="1">
    <location>
        <begin position="221"/>
        <end position="241"/>
    </location>
</feature>
<keyword evidence="3" id="KW-1185">Reference proteome</keyword>
<feature type="transmembrane region" description="Helical" evidence="1">
    <location>
        <begin position="12"/>
        <end position="32"/>
    </location>
</feature>
<dbReference type="Proteomes" id="UP000250222">
    <property type="component" value="Unassembled WGS sequence"/>
</dbReference>
<protein>
    <recommendedName>
        <fullName evidence="4">ABC-2 family transporter protein</fullName>
    </recommendedName>
</protein>
<evidence type="ECO:0000313" key="3">
    <source>
        <dbReference type="Proteomes" id="UP000250222"/>
    </source>
</evidence>
<feature type="transmembrane region" description="Helical" evidence="1">
    <location>
        <begin position="99"/>
        <end position="125"/>
    </location>
</feature>
<accession>A0A2Y9C792</accession>
<evidence type="ECO:0000256" key="1">
    <source>
        <dbReference type="SAM" id="Phobius"/>
    </source>
</evidence>
<sequence>MADLVKAELRKLVSAGGTWSLLVIGIGLGALFTEGFTQAAAEALAAGASDPATETATIVRSWFAMSLLSGILGAIGVTREYASGVISRSVLVAGSRTRVLVSKLVAATAGGLVLGVVAAGLSIALAHVSMARIDSTVVWSREATLTVLGVLGTTTLSAAWGAFLGWIIRNQVATILVIVGLTLMIEPGVQSFAPDVAGFLFTIAMTGVTLDGKEGLLSIGASYAVLAAWLVVLGVAARTLLVRRDLS</sequence>
<dbReference type="EMBL" id="UETB01000010">
    <property type="protein sequence ID" value="SSA44783.1"/>
    <property type="molecule type" value="Genomic_DNA"/>
</dbReference>
<feature type="transmembrane region" description="Helical" evidence="1">
    <location>
        <begin position="145"/>
        <end position="168"/>
    </location>
</feature>
<dbReference type="RefSeq" id="WP_110853051.1">
    <property type="nucleotide sequence ID" value="NZ_QKLZ01000010.1"/>
</dbReference>